<reference evidence="2" key="1">
    <citation type="submission" date="2014-01" db="EMBL/GenBank/DDBJ databases">
        <title>The genome of the white-rot fungus Pycnoporus cinnabarinus: a basidiomycete model with a versatile arsenal for lignocellulosic biomass breakdown.</title>
        <authorList>
            <person name="Levasseur A."/>
            <person name="Lomascolo A."/>
            <person name="Ruiz-Duenas F.J."/>
            <person name="Uzan E."/>
            <person name="Piumi F."/>
            <person name="Kues U."/>
            <person name="Ram A.F.J."/>
            <person name="Murat C."/>
            <person name="Haon M."/>
            <person name="Benoit I."/>
            <person name="Arfi Y."/>
            <person name="Chevret D."/>
            <person name="Drula E."/>
            <person name="Kwon M.J."/>
            <person name="Gouret P."/>
            <person name="Lesage-Meessen L."/>
            <person name="Lombard V."/>
            <person name="Mariette J."/>
            <person name="Noirot C."/>
            <person name="Park J."/>
            <person name="Patyshakuliyeva A."/>
            <person name="Wieneger R.A.B."/>
            <person name="Wosten H.A.B."/>
            <person name="Martin F."/>
            <person name="Coutinho P.M."/>
            <person name="de Vries R."/>
            <person name="Martinez A.T."/>
            <person name="Klopp C."/>
            <person name="Pontarotti P."/>
            <person name="Henrissat B."/>
            <person name="Record E."/>
        </authorList>
    </citation>
    <scope>NUCLEOTIDE SEQUENCE [LARGE SCALE GENOMIC DNA]</scope>
    <source>
        <strain evidence="2">BRFM137</strain>
    </source>
</reference>
<organism evidence="2 3">
    <name type="scientific">Pycnoporus cinnabarinus</name>
    <name type="common">Cinnabar-red polypore</name>
    <name type="synonym">Trametes cinnabarina</name>
    <dbReference type="NCBI Taxonomy" id="5643"/>
    <lineage>
        <taxon>Eukaryota</taxon>
        <taxon>Fungi</taxon>
        <taxon>Dikarya</taxon>
        <taxon>Basidiomycota</taxon>
        <taxon>Agaricomycotina</taxon>
        <taxon>Agaricomycetes</taxon>
        <taxon>Polyporales</taxon>
        <taxon>Polyporaceae</taxon>
        <taxon>Trametes</taxon>
    </lineage>
</organism>
<dbReference type="HOGENOM" id="CLU_077179_1_0_1"/>
<feature type="compositionally biased region" description="Basic and acidic residues" evidence="1">
    <location>
        <begin position="81"/>
        <end position="98"/>
    </location>
</feature>
<gene>
    <name evidence="2" type="ORF">BN946_scf184615.g14</name>
</gene>
<feature type="compositionally biased region" description="Basic and acidic residues" evidence="1">
    <location>
        <begin position="135"/>
        <end position="144"/>
    </location>
</feature>
<evidence type="ECO:0000256" key="1">
    <source>
        <dbReference type="SAM" id="MobiDB-lite"/>
    </source>
</evidence>
<accession>A0A060SVI2</accession>
<dbReference type="EMBL" id="CCBP010000379">
    <property type="protein sequence ID" value="CDO76488.1"/>
    <property type="molecule type" value="Genomic_DNA"/>
</dbReference>
<dbReference type="PANTHER" id="PTHR40630:SF1">
    <property type="entry name" value="DNA-BINDING PROTEIN"/>
    <property type="match status" value="1"/>
</dbReference>
<feature type="compositionally biased region" description="Basic and acidic residues" evidence="1">
    <location>
        <begin position="108"/>
        <end position="117"/>
    </location>
</feature>
<comment type="caution">
    <text evidence="2">The sequence shown here is derived from an EMBL/GenBank/DDBJ whole genome shotgun (WGS) entry which is preliminary data.</text>
</comment>
<dbReference type="AlphaFoldDB" id="A0A060SVI2"/>
<evidence type="ECO:0008006" key="4">
    <source>
        <dbReference type="Google" id="ProtNLM"/>
    </source>
</evidence>
<dbReference type="InterPro" id="IPR021487">
    <property type="entry name" value="DUF3140"/>
</dbReference>
<feature type="compositionally biased region" description="Acidic residues" evidence="1">
    <location>
        <begin position="118"/>
        <end position="130"/>
    </location>
</feature>
<keyword evidence="3" id="KW-1185">Reference proteome</keyword>
<sequence length="225" mass="25321">MVKSRRDVIMQFNEEVNMTANELERWLDGPKSTKAGTGAGIESGHKIVEILRKNPTRDPEKYDDEDIEHMRKVVSYTKRHLAQEDHLKETKTRTELENTKSTISLKNWGHDPIKTLDVESEEEPSEDEQPQEPPKQNDNEKLSESDSGGNVPASTDEKATNKRKLDDEDSPETQDGDDEVDAEADEVDVGEAASVDKAEADSVDAGEDKDCEDRPRKKSKRDGDE</sequence>
<dbReference type="OrthoDB" id="2131339at2759"/>
<name>A0A060SVI2_PYCCI</name>
<evidence type="ECO:0000313" key="2">
    <source>
        <dbReference type="EMBL" id="CDO76488.1"/>
    </source>
</evidence>
<dbReference type="STRING" id="5643.A0A060SVI2"/>
<dbReference type="PANTHER" id="PTHR40630">
    <property type="entry name" value="POSSIBLE DNA-BINDING PROTEIN"/>
    <property type="match status" value="1"/>
</dbReference>
<feature type="compositionally biased region" description="Basic and acidic residues" evidence="1">
    <location>
        <begin position="155"/>
        <end position="166"/>
    </location>
</feature>
<feature type="compositionally biased region" description="Acidic residues" evidence="1">
    <location>
        <begin position="167"/>
        <end position="189"/>
    </location>
</feature>
<dbReference type="Proteomes" id="UP000029665">
    <property type="component" value="Unassembled WGS sequence"/>
</dbReference>
<feature type="compositionally biased region" description="Basic and acidic residues" evidence="1">
    <location>
        <begin position="194"/>
        <end position="225"/>
    </location>
</feature>
<dbReference type="Pfam" id="PF11338">
    <property type="entry name" value="DUF3140"/>
    <property type="match status" value="1"/>
</dbReference>
<protein>
    <recommendedName>
        <fullName evidence="4">DNA-binding protein</fullName>
    </recommendedName>
</protein>
<proteinExistence type="predicted"/>
<evidence type="ECO:0000313" key="3">
    <source>
        <dbReference type="Proteomes" id="UP000029665"/>
    </source>
</evidence>
<dbReference type="OMA" id="HIAGEMP"/>
<feature type="region of interest" description="Disordered" evidence="1">
    <location>
        <begin position="78"/>
        <end position="225"/>
    </location>
</feature>